<organism evidence="1 2">
    <name type="scientific">Trifolium pratense</name>
    <name type="common">Red clover</name>
    <dbReference type="NCBI Taxonomy" id="57577"/>
    <lineage>
        <taxon>Eukaryota</taxon>
        <taxon>Viridiplantae</taxon>
        <taxon>Streptophyta</taxon>
        <taxon>Embryophyta</taxon>
        <taxon>Tracheophyta</taxon>
        <taxon>Spermatophyta</taxon>
        <taxon>Magnoliopsida</taxon>
        <taxon>eudicotyledons</taxon>
        <taxon>Gunneridae</taxon>
        <taxon>Pentapetalae</taxon>
        <taxon>rosids</taxon>
        <taxon>fabids</taxon>
        <taxon>Fabales</taxon>
        <taxon>Fabaceae</taxon>
        <taxon>Papilionoideae</taxon>
        <taxon>50 kb inversion clade</taxon>
        <taxon>NPAAA clade</taxon>
        <taxon>Hologalegina</taxon>
        <taxon>IRL clade</taxon>
        <taxon>Trifolieae</taxon>
        <taxon>Trifolium</taxon>
    </lineage>
</organism>
<dbReference type="EMBL" id="CASHSV030000206">
    <property type="protein sequence ID" value="CAJ2654307.1"/>
    <property type="molecule type" value="Genomic_DNA"/>
</dbReference>
<keyword evidence="2" id="KW-1185">Reference proteome</keyword>
<proteinExistence type="predicted"/>
<evidence type="ECO:0000313" key="2">
    <source>
        <dbReference type="Proteomes" id="UP001177021"/>
    </source>
</evidence>
<accession>A0ACB0KAL0</accession>
<gene>
    <name evidence="1" type="ORF">MILVUS5_LOCUS21483</name>
</gene>
<dbReference type="Proteomes" id="UP001177021">
    <property type="component" value="Unassembled WGS sequence"/>
</dbReference>
<reference evidence="1" key="1">
    <citation type="submission" date="2023-10" db="EMBL/GenBank/DDBJ databases">
        <authorList>
            <person name="Rodriguez Cubillos JULIANA M."/>
            <person name="De Vega J."/>
        </authorList>
    </citation>
    <scope>NUCLEOTIDE SEQUENCE</scope>
</reference>
<sequence>MEAERRFNNSDRWKGARGMESDEVIERRAKGLCFKCGGIWHPTTYKCPEKILRVLILGGGESIDEEGEIITMEAVKSDEEVGEEAECKVIGVLGSMGLRCIASKLFEEHNPVNVRPYRYPHHQKEEIERQVTELLEAKVIRPSMSAFSSPVILVNKKDASWRMCVDYRALNKAKVPDNYVANQKKCKVGCPQVDYLGHIISGAGVAIDPEKIQCIVDWPEQKNVKGVCGFLGLTGYYRKFIKDYGKLAKPLTEMTKKDNFKWGIEASQAFVLLKKVMTTSPVLVLPNFSLPFEVECDAAGRFIVYTDHKSLKHFLQQRLSSPDQQCWLAKLLGYQFEVQYKPVWENKAADALSRCNDGEFTTMVSYPTWLDGKNLIQEVTNDSDIQQMVAELNINPLGKSGFNVKQGLLFYNDRLVLYSKSPSIPMLLKEFHSTPTGGHSGYLRTYRRLAENLHWIGMPRTVRDFVRACDVCQRKKYDSTTPGGLLQPLPVPHVIWEDLSLDFIMGLPKSKGFEAILVVVDRLSKYGHGILLKHPYTAKSMAELFVKEIVRLHGIPSSIISDRDPLFVAAVAVELSERDEALNHLKVHLSRAQEQMKHQADKKCRQVTFEVGEWVFLKLRPHRQNYVVKRIYQKLAARFYGPFQVIEKLGEVAYRLRLPDHSKIHPVFHVSLLKKVVGDYQVQGDLPKELEVTDAEDVYPDQVLGSRVDMRGVSVPQSLIKWKNHSIDDVTWEDTSFIRGQFPNFLEDKDVEKEGGIDRNLDEEMDLAFGPKPGVWRVYTRQRAQSKSGIAISQRKYALDILEETGMLDCKPIDTPMDPNTKLMPNQGESFSDPGRYRRLVGKLNYLTMTRPDLSFAVSVVSQFLNSPCDSHWDAVVRILRYIKGSPGRGIVYENRGHKNVVAYTDAGWMS</sequence>
<evidence type="ECO:0000313" key="1">
    <source>
        <dbReference type="EMBL" id="CAJ2654307.1"/>
    </source>
</evidence>
<name>A0ACB0KAL0_TRIPR</name>
<comment type="caution">
    <text evidence="1">The sequence shown here is derived from an EMBL/GenBank/DDBJ whole genome shotgun (WGS) entry which is preliminary data.</text>
</comment>
<protein>
    <submittedName>
        <fullName evidence="1">Uncharacterized protein</fullName>
    </submittedName>
</protein>